<dbReference type="Gene3D" id="3.50.50.60">
    <property type="entry name" value="FAD/NAD(P)-binding domain"/>
    <property type="match status" value="1"/>
</dbReference>
<dbReference type="KEGG" id="ccai:NAS2_0462"/>
<dbReference type="PANTHER" id="PTHR42685">
    <property type="entry name" value="GERANYLGERANYL DIPHOSPHATE REDUCTASE"/>
    <property type="match status" value="1"/>
</dbReference>
<dbReference type="Proteomes" id="UP000509448">
    <property type="component" value="Chromosome"/>
</dbReference>
<dbReference type="RefSeq" id="WP_174448146.1">
    <property type="nucleotide sequence ID" value="NZ_AP018732.1"/>
</dbReference>
<organism evidence="1 2">
    <name type="scientific">Conexivisphaera calida</name>
    <dbReference type="NCBI Taxonomy" id="1874277"/>
    <lineage>
        <taxon>Archaea</taxon>
        <taxon>Nitrososphaerota</taxon>
        <taxon>Conexivisphaeria</taxon>
        <taxon>Conexivisphaerales</taxon>
        <taxon>Conexivisphaeraceae</taxon>
        <taxon>Conexivisphaera</taxon>
    </lineage>
</organism>
<dbReference type="PANTHER" id="PTHR42685:SF21">
    <property type="entry name" value="DEHYDROGENASE (FLAVOPROTEIN)-LIKE PROTEIN"/>
    <property type="match status" value="1"/>
</dbReference>
<dbReference type="AlphaFoldDB" id="A0A4P2VCK3"/>
<protein>
    <submittedName>
        <fullName evidence="1">Menaquinone-specific polyprenyl reductase</fullName>
    </submittedName>
</protein>
<evidence type="ECO:0000313" key="2">
    <source>
        <dbReference type="Proteomes" id="UP000509448"/>
    </source>
</evidence>
<dbReference type="InterPro" id="IPR050407">
    <property type="entry name" value="Geranylgeranyl_reductase"/>
</dbReference>
<name>A0A4P2VCK3_9ARCH</name>
<reference evidence="1 2" key="1">
    <citation type="journal article" date="2019" name="ISME J.">
        <title>Isolation and characterization of a thermophilic sulfur- and iron-reducing thaumarchaeote from a terrestrial acidic hot spring.</title>
        <authorList>
            <person name="Kato S."/>
            <person name="Itoh T."/>
            <person name="Yuki M."/>
            <person name="Nagamori M."/>
            <person name="Ohnishi M."/>
            <person name="Uematsu K."/>
            <person name="Suzuki K."/>
            <person name="Takashina T."/>
            <person name="Ohkuma M."/>
        </authorList>
    </citation>
    <scope>NUCLEOTIDE SEQUENCE [LARGE SCALE GENOMIC DNA]</scope>
    <source>
        <strain evidence="1 2">NAS-02</strain>
    </source>
</reference>
<evidence type="ECO:0000313" key="1">
    <source>
        <dbReference type="EMBL" id="BBE41851.1"/>
    </source>
</evidence>
<dbReference type="SUPFAM" id="SSF51905">
    <property type="entry name" value="FAD/NAD(P)-binding domain"/>
    <property type="match status" value="1"/>
</dbReference>
<dbReference type="EMBL" id="AP018732">
    <property type="protein sequence ID" value="BBE41851.1"/>
    <property type="molecule type" value="Genomic_DNA"/>
</dbReference>
<proteinExistence type="predicted"/>
<dbReference type="GeneID" id="55584280"/>
<keyword evidence="2" id="KW-1185">Reference proteome</keyword>
<gene>
    <name evidence="1" type="ORF">NAS2_0462</name>
</gene>
<dbReference type="OrthoDB" id="6062at2157"/>
<accession>A0A4P2VCK3</accession>
<sequence>MRIAVVGAGVAGSYLVRTLSGEHEVVAFESQEEGSYRSVCAWGAPKDPMREFASRAGLSFDEYILHEGRYFTMIFGSRRLDIKLTGLSTFDKERFLADLRRGGNVRYGARVPRGQRLDGYDLVIDATGFHRVLLERPSRDFVIPTLEFMVRYREMPFDDFYAEVFPGLTGYVWFFPLSNNLAHVGSGDFGHRHVELLSQFLERHPPDEVLRKVGRPVRLSSPSMTRPLRSGNTVAVGEAAGVVFPTTGEGIVPSLQSAEVLRSALSSGGIDEFEEMMGRSFKLHDEVGEVFLDGILKGRRDLRTALRLLRLAYKFRSMDRRFGLRPGVIQLVGAMLEGARVT</sequence>
<dbReference type="InterPro" id="IPR036188">
    <property type="entry name" value="FAD/NAD-bd_sf"/>
</dbReference>